<evidence type="ECO:0000313" key="2">
    <source>
        <dbReference type="Proteomes" id="UP000324815"/>
    </source>
</evidence>
<reference evidence="1" key="1">
    <citation type="submission" date="2019-06" db="EMBL/GenBank/DDBJ databases">
        <title>Complete genome sequence of Klebsiella pneumonaie chi-like phage Soft.</title>
        <authorList>
            <person name="Michalik J.A."/>
            <person name="Kohler B."/>
            <person name="Liu M."/>
            <person name="Gill J."/>
        </authorList>
    </citation>
    <scope>NUCLEOTIDE SEQUENCE [LARGE SCALE GENOMIC DNA]</scope>
</reference>
<organism evidence="1 2">
    <name type="scientific">Klebsiella phage Soft</name>
    <dbReference type="NCBI Taxonomy" id="2601626"/>
    <lineage>
        <taxon>Viruses</taxon>
        <taxon>Duplodnaviria</taxon>
        <taxon>Heunggongvirae</taxon>
        <taxon>Uroviricota</taxon>
        <taxon>Caudoviricetes</taxon>
        <taxon>Casjensviridae</taxon>
        <taxon>Yonseivirus</taxon>
        <taxon>Yonseivirus soft</taxon>
    </lineage>
</organism>
<dbReference type="Proteomes" id="UP000324815">
    <property type="component" value="Segment"/>
</dbReference>
<proteinExistence type="predicted"/>
<keyword evidence="2" id="KW-1185">Reference proteome</keyword>
<evidence type="ECO:0000313" key="1">
    <source>
        <dbReference type="EMBL" id="QEM42120.1"/>
    </source>
</evidence>
<protein>
    <submittedName>
        <fullName evidence="1">Uncharacterized protein</fullName>
    </submittedName>
</protein>
<name>A0A5C1K893_9CAUD</name>
<dbReference type="EMBL" id="MN106244">
    <property type="protein sequence ID" value="QEM42120.1"/>
    <property type="molecule type" value="Genomic_DNA"/>
</dbReference>
<accession>A0A5C1K893</accession>
<gene>
    <name evidence="1" type="ORF">CPTSoftv3_002</name>
</gene>
<sequence length="52" mass="6168">MNNRNARRLLGLPYWISNRLWINPGRGRCYLYPIVVRVSKGARKRLALYGHK</sequence>